<dbReference type="EMBL" id="JASBAN010000001">
    <property type="protein sequence ID" value="MDI2113040.1"/>
    <property type="molecule type" value="Genomic_DNA"/>
</dbReference>
<dbReference type="InterPro" id="IPR011604">
    <property type="entry name" value="PDDEXK-like_dom_sf"/>
</dbReference>
<dbReference type="Proteomes" id="UP001431775">
    <property type="component" value="Unassembled WGS sequence"/>
</dbReference>
<sequence length="301" mass="35285">MVNYPSNFEITEPDIYYDMPASIYHNDPCPTPSLSNSLIRDLLDKSPYHAAWKHPRFITPNKKEKEPTKDMIMGTVLHNLILNKGNDIWIIRYDDYRNPKAKELKQEAFSANKTPILEKCFDNIYECAKTALSKLKLHVISDAFFSKSDNEVVMSWQEGNIWCRSMIDKLPKNPTYPIFDIKGTNWSGSPFEWQNKLMTTYRTQGVFYERGLKKLTGQKRPPTHFVVIEMFEPFEVSVFTIDNQLQELAEQEIERAIKLWEATIQKDDLDGYTDQIVCVEPKPWVIRQIEEQNYYYEAMGV</sequence>
<proteinExistence type="predicted"/>
<organism evidence="2 3">
    <name type="scientific">Commensalibacter nepenthis</name>
    <dbReference type="NCBI Taxonomy" id="3043872"/>
    <lineage>
        <taxon>Bacteria</taxon>
        <taxon>Pseudomonadati</taxon>
        <taxon>Pseudomonadota</taxon>
        <taxon>Alphaproteobacteria</taxon>
        <taxon>Acetobacterales</taxon>
        <taxon>Acetobacteraceae</taxon>
    </lineage>
</organism>
<protein>
    <submittedName>
        <fullName evidence="2">PD-(D/E)XK nuclease-like domain-containing protein</fullName>
    </submittedName>
</protein>
<gene>
    <name evidence="2" type="ORF">QJV33_07065</name>
</gene>
<evidence type="ECO:0000313" key="3">
    <source>
        <dbReference type="Proteomes" id="UP001431775"/>
    </source>
</evidence>
<accession>A0ABT6Q9Q2</accession>
<name>A0ABT6Q9Q2_9PROT</name>
<feature type="domain" description="Putative exodeoxyribonuclease 8 PDDEXK-like" evidence="1">
    <location>
        <begin position="63"/>
        <end position="267"/>
    </location>
</feature>
<evidence type="ECO:0000313" key="2">
    <source>
        <dbReference type="EMBL" id="MDI2113040.1"/>
    </source>
</evidence>
<keyword evidence="3" id="KW-1185">Reference proteome</keyword>
<dbReference type="RefSeq" id="WP_281462660.1">
    <property type="nucleotide sequence ID" value="NZ_JASBAN010000001.1"/>
</dbReference>
<dbReference type="Pfam" id="PF12684">
    <property type="entry name" value="DUF3799"/>
    <property type="match status" value="1"/>
</dbReference>
<comment type="caution">
    <text evidence="2">The sequence shown here is derived from an EMBL/GenBank/DDBJ whole genome shotgun (WGS) entry which is preliminary data.</text>
</comment>
<evidence type="ECO:0000259" key="1">
    <source>
        <dbReference type="Pfam" id="PF12684"/>
    </source>
</evidence>
<dbReference type="InterPro" id="IPR024432">
    <property type="entry name" value="Put_RecE_PDDEXK-like_dom"/>
</dbReference>
<reference evidence="2" key="1">
    <citation type="submission" date="2023-05" db="EMBL/GenBank/DDBJ databases">
        <title>Whole genome sequence of Commensalibacter sp.</title>
        <authorList>
            <person name="Charoenyingcharoen P."/>
            <person name="Yukphan P."/>
        </authorList>
    </citation>
    <scope>NUCLEOTIDE SEQUENCE</scope>
    <source>
        <strain evidence="2">TBRC 10068</strain>
    </source>
</reference>
<dbReference type="Gene3D" id="3.90.320.10">
    <property type="match status" value="1"/>
</dbReference>